<keyword evidence="2" id="KW-1185">Reference proteome</keyword>
<proteinExistence type="predicted"/>
<name>A0AAV4RZH4_9ARAC</name>
<evidence type="ECO:0000313" key="1">
    <source>
        <dbReference type="EMBL" id="GIY26226.1"/>
    </source>
</evidence>
<dbReference type="EMBL" id="BPLQ01006919">
    <property type="protein sequence ID" value="GIY26226.1"/>
    <property type="molecule type" value="Genomic_DNA"/>
</dbReference>
<dbReference type="Proteomes" id="UP001054837">
    <property type="component" value="Unassembled WGS sequence"/>
</dbReference>
<reference evidence="1 2" key="1">
    <citation type="submission" date="2021-06" db="EMBL/GenBank/DDBJ databases">
        <title>Caerostris darwini draft genome.</title>
        <authorList>
            <person name="Kono N."/>
            <person name="Arakawa K."/>
        </authorList>
    </citation>
    <scope>NUCLEOTIDE SEQUENCE [LARGE SCALE GENOMIC DNA]</scope>
</reference>
<accession>A0AAV4RZH4</accession>
<sequence>MRSLSFPIPSASQWKILKFIMTVGETASDCGMSFILLECFQIGGGGATKIGNLARGSSLIMNVLEDAASINDSWNPEDSHTGIRFRGLERVVFLRRQLGERFWDAAVPC</sequence>
<gene>
    <name evidence="1" type="ORF">CDAR_123361</name>
</gene>
<organism evidence="1 2">
    <name type="scientific">Caerostris darwini</name>
    <dbReference type="NCBI Taxonomy" id="1538125"/>
    <lineage>
        <taxon>Eukaryota</taxon>
        <taxon>Metazoa</taxon>
        <taxon>Ecdysozoa</taxon>
        <taxon>Arthropoda</taxon>
        <taxon>Chelicerata</taxon>
        <taxon>Arachnida</taxon>
        <taxon>Araneae</taxon>
        <taxon>Araneomorphae</taxon>
        <taxon>Entelegynae</taxon>
        <taxon>Araneoidea</taxon>
        <taxon>Araneidae</taxon>
        <taxon>Caerostris</taxon>
    </lineage>
</organism>
<protein>
    <submittedName>
        <fullName evidence="1">Uncharacterized protein</fullName>
    </submittedName>
</protein>
<dbReference type="AlphaFoldDB" id="A0AAV4RZH4"/>
<evidence type="ECO:0000313" key="2">
    <source>
        <dbReference type="Proteomes" id="UP001054837"/>
    </source>
</evidence>
<comment type="caution">
    <text evidence="1">The sequence shown here is derived from an EMBL/GenBank/DDBJ whole genome shotgun (WGS) entry which is preliminary data.</text>
</comment>